<dbReference type="PIRSF" id="PIRSF000437">
    <property type="entry name" value="GPAT_DHAPAT"/>
    <property type="match status" value="1"/>
</dbReference>
<proteinExistence type="inferred from homology"/>
<dbReference type="Pfam" id="PF19277">
    <property type="entry name" value="GPAT_C"/>
    <property type="match status" value="1"/>
</dbReference>
<evidence type="ECO:0000256" key="9">
    <source>
        <dbReference type="ARBA" id="ARBA00023136"/>
    </source>
</evidence>
<dbReference type="HAMAP" id="MF_00393">
    <property type="entry name" value="Glyc3P_acyltrans"/>
    <property type="match status" value="1"/>
</dbReference>
<evidence type="ECO:0000256" key="6">
    <source>
        <dbReference type="ARBA" id="ARBA00013432"/>
    </source>
</evidence>
<keyword evidence="12 14" id="KW-0012">Acyltransferase</keyword>
<comment type="subcellular location">
    <subcellularLocation>
        <location evidence="1 14">Cell membrane</location>
        <topology evidence="1 14">Peripheral membrane protein</topology>
        <orientation evidence="1 14">Cytoplasmic side</orientation>
    </subcellularLocation>
</comment>
<evidence type="ECO:0000256" key="4">
    <source>
        <dbReference type="ARBA" id="ARBA00007937"/>
    </source>
</evidence>
<dbReference type="CDD" id="cd07993">
    <property type="entry name" value="LPLAT_DHAPAT-like"/>
    <property type="match status" value="1"/>
</dbReference>
<feature type="domain" description="Phospholipid/glycerol acyltransferase" evidence="15">
    <location>
        <begin position="305"/>
        <end position="432"/>
    </location>
</feature>
<dbReference type="PANTHER" id="PTHR12563:SF17">
    <property type="entry name" value="DIHYDROXYACETONE PHOSPHATE ACYLTRANSFERASE"/>
    <property type="match status" value="1"/>
</dbReference>
<keyword evidence="11 14" id="KW-1208">Phospholipid metabolism</keyword>
<dbReference type="EMBL" id="JBBKTX010000016">
    <property type="protein sequence ID" value="MFK4753466.1"/>
    <property type="molecule type" value="Genomic_DNA"/>
</dbReference>
<dbReference type="PIRSF" id="PIRSF500064">
    <property type="entry name" value="GPAT"/>
    <property type="match status" value="1"/>
</dbReference>
<feature type="short sequence motif" description="HXXXXD motif" evidence="14">
    <location>
        <begin position="310"/>
        <end position="315"/>
    </location>
</feature>
<evidence type="ECO:0000256" key="10">
    <source>
        <dbReference type="ARBA" id="ARBA00023209"/>
    </source>
</evidence>
<dbReference type="GO" id="GO:0004366">
    <property type="term" value="F:glycerol-3-phosphate O-acyltransferase activity"/>
    <property type="evidence" value="ECO:0007669"/>
    <property type="project" value="UniProtKB-EC"/>
</dbReference>
<evidence type="ECO:0000256" key="11">
    <source>
        <dbReference type="ARBA" id="ARBA00023264"/>
    </source>
</evidence>
<evidence type="ECO:0000259" key="15">
    <source>
        <dbReference type="SMART" id="SM00563"/>
    </source>
</evidence>
<keyword evidence="7 14" id="KW-1003">Cell membrane</keyword>
<accession>A0ABW8NKP3</accession>
<evidence type="ECO:0000313" key="17">
    <source>
        <dbReference type="Proteomes" id="UP001620597"/>
    </source>
</evidence>
<keyword evidence="8 14" id="KW-0808">Transferase</keyword>
<dbReference type="SUPFAM" id="SSF69593">
    <property type="entry name" value="Glycerol-3-phosphate (1)-acyltransferase"/>
    <property type="match status" value="1"/>
</dbReference>
<dbReference type="NCBIfam" id="TIGR03703">
    <property type="entry name" value="plsB"/>
    <property type="match status" value="1"/>
</dbReference>
<keyword evidence="17" id="KW-1185">Reference proteome</keyword>
<comment type="pathway">
    <text evidence="2 14">Phospholipid metabolism; CDP-diacylglycerol biosynthesis; CDP-diacylglycerol from sn-glycerol 3-phosphate: step 1/3.</text>
</comment>
<organism evidence="16 17">
    <name type="scientific">Oceanobacter antarcticus</name>
    <dbReference type="NCBI Taxonomy" id="3133425"/>
    <lineage>
        <taxon>Bacteria</taxon>
        <taxon>Pseudomonadati</taxon>
        <taxon>Pseudomonadota</taxon>
        <taxon>Gammaproteobacteria</taxon>
        <taxon>Oceanospirillales</taxon>
        <taxon>Oceanospirillaceae</taxon>
        <taxon>Oceanobacter</taxon>
    </lineage>
</organism>
<dbReference type="InterPro" id="IPR028354">
    <property type="entry name" value="GPAT_PlsB"/>
</dbReference>
<comment type="pathway">
    <text evidence="3">Lipid metabolism.</text>
</comment>
<comment type="similarity">
    <text evidence="4 14">Belongs to the GPAT/DAPAT family.</text>
</comment>
<dbReference type="InterPro" id="IPR045520">
    <property type="entry name" value="GPAT/DHAPAT_C"/>
</dbReference>
<evidence type="ECO:0000313" key="16">
    <source>
        <dbReference type="EMBL" id="MFK4753466.1"/>
    </source>
</evidence>
<keyword evidence="9 14" id="KW-0472">Membrane</keyword>
<evidence type="ECO:0000256" key="12">
    <source>
        <dbReference type="ARBA" id="ARBA00023315"/>
    </source>
</evidence>
<dbReference type="InterPro" id="IPR022284">
    <property type="entry name" value="GPAT/DHAPAT"/>
</dbReference>
<dbReference type="PANTHER" id="PTHR12563">
    <property type="entry name" value="GLYCEROL-3-PHOSPHATE ACYLTRANSFERASE"/>
    <property type="match status" value="1"/>
</dbReference>
<dbReference type="EC" id="2.3.1.15" evidence="5 14"/>
<evidence type="ECO:0000256" key="1">
    <source>
        <dbReference type="ARBA" id="ARBA00004413"/>
    </source>
</evidence>
<comment type="catalytic activity">
    <reaction evidence="13 14">
        <text>sn-glycerol 3-phosphate + an acyl-CoA = a 1-acyl-sn-glycero-3-phosphate + CoA</text>
        <dbReference type="Rhea" id="RHEA:15325"/>
        <dbReference type="ChEBI" id="CHEBI:57287"/>
        <dbReference type="ChEBI" id="CHEBI:57597"/>
        <dbReference type="ChEBI" id="CHEBI:57970"/>
        <dbReference type="ChEBI" id="CHEBI:58342"/>
        <dbReference type="EC" id="2.3.1.15"/>
    </reaction>
</comment>
<evidence type="ECO:0000256" key="3">
    <source>
        <dbReference type="ARBA" id="ARBA00005189"/>
    </source>
</evidence>
<dbReference type="Proteomes" id="UP001620597">
    <property type="component" value="Unassembled WGS sequence"/>
</dbReference>
<sequence>MNRLSRWQLRLLGWLQALLYSLLKTRLIGPAQQQSATGGTLRVYALLYPSLAETLVIDREVQTLDWTGPLDDNSPLNQAGLQPFFHVYRRSGSPFRKAGKPVICKALKTLAEWQLAHPDRDLEVIPVRVFWGRGPEKEGSFLRIWLQNSGTLGGRIFTLMAILFNGRNTFVHISRPVSMQRLAQDTRTPTRLARKTALLLRIHFRLVSATVIGPDLSHRRTLISQIPNRPLVQAAIEQAMQERSLTLPQARQKALKYADEIASNISYTTVRFMDVLLSWVWNTLYDGVQVSHIDPLKTAARDNEIIYVPCHRSHIDYLLLSYVLYHNGLQIPQIAAGINLNLPVAGSILRRSGAFFMRRSFRDNPLYAAVFDEYLHSIFTRGYAAEYFVEGGRSRTGRTLQPKAGMLAMTLRSYLRDARKPILFMPVYLGYEKVFEAGSYQQELKGKKKRKESLLGVITTLKSFRRNFGKVQVNFGEPIYLTEFLNQQQPDWREQDYQANHYRPDWARPVVDKLARRIVTGINQATSVNPINLVAMALLTSPREAMEEAALIQRLENWAALIVQQPLSSRTQVTQGNAAEWLQHAETLGSIQRQSHSMGDLIYADDRQAIALTYYRNNVLHLLAIPSVLSCLLMHRQPLPPEQLRSLIQTLYPYLQAELFLPWSTTQLDTVIDGWLATLCDANYLECSDNHYCAVDDREASYTELTALAKLMMPTLERDYLALALLRQRRSGTLTAEQLEQQCSLIAQRVSLLHGLNAPEFFDATLFRTLVSQLLDQGILSQQAHNVLAFDDALVALTEQLEQALDGSVRHSILRCI</sequence>
<dbReference type="InterPro" id="IPR041728">
    <property type="entry name" value="GPAT/DHAPAT_LPLAT"/>
</dbReference>
<evidence type="ECO:0000256" key="2">
    <source>
        <dbReference type="ARBA" id="ARBA00004765"/>
    </source>
</evidence>
<keyword evidence="10 14" id="KW-0594">Phospholipid biosynthesis</keyword>
<comment type="domain">
    <text evidence="14">The HXXXXD motif is essential for acyltransferase activity and may constitute the binding site for the phosphate moiety of the glycerol-3-phosphate.</text>
</comment>
<evidence type="ECO:0000256" key="5">
    <source>
        <dbReference type="ARBA" id="ARBA00013113"/>
    </source>
</evidence>
<keyword evidence="14" id="KW-0444">Lipid biosynthesis</keyword>
<dbReference type="InterPro" id="IPR002123">
    <property type="entry name" value="Plipid/glycerol_acylTrfase"/>
</dbReference>
<name>A0ABW8NKP3_9GAMM</name>
<comment type="caution">
    <text evidence="16">The sequence shown here is derived from an EMBL/GenBank/DDBJ whole genome shotgun (WGS) entry which is preliminary data.</text>
</comment>
<keyword evidence="14" id="KW-0443">Lipid metabolism</keyword>
<dbReference type="Pfam" id="PF01553">
    <property type="entry name" value="Acyltransferase"/>
    <property type="match status" value="1"/>
</dbReference>
<dbReference type="RefSeq" id="WP_416206501.1">
    <property type="nucleotide sequence ID" value="NZ_JBBKTX010000016.1"/>
</dbReference>
<evidence type="ECO:0000256" key="8">
    <source>
        <dbReference type="ARBA" id="ARBA00022679"/>
    </source>
</evidence>
<evidence type="ECO:0000256" key="14">
    <source>
        <dbReference type="HAMAP-Rule" id="MF_00393"/>
    </source>
</evidence>
<reference evidence="16 17" key="1">
    <citation type="submission" date="2024-03" db="EMBL/GenBank/DDBJ databases">
        <title>High-quality draft genome sequence of Oceanobacter sp. wDCs-4.</title>
        <authorList>
            <person name="Dong C."/>
        </authorList>
    </citation>
    <scope>NUCLEOTIDE SEQUENCE [LARGE SCALE GENOMIC DNA]</scope>
    <source>
        <strain evidence="17">wDCs-4</strain>
    </source>
</reference>
<gene>
    <name evidence="14 16" type="primary">plsB</name>
    <name evidence="16" type="ORF">WG929_13700</name>
</gene>
<dbReference type="SMART" id="SM00563">
    <property type="entry name" value="PlsC"/>
    <property type="match status" value="1"/>
</dbReference>
<evidence type="ECO:0000256" key="13">
    <source>
        <dbReference type="ARBA" id="ARBA00048427"/>
    </source>
</evidence>
<dbReference type="NCBIfam" id="NF003441">
    <property type="entry name" value="PRK04974.1"/>
    <property type="match status" value="1"/>
</dbReference>
<evidence type="ECO:0000256" key="7">
    <source>
        <dbReference type="ARBA" id="ARBA00022475"/>
    </source>
</evidence>
<protein>
    <recommendedName>
        <fullName evidence="6 14">Glycerol-3-phosphate acyltransferase</fullName>
        <shortName evidence="14">GPAT</shortName>
        <ecNumber evidence="5 14">2.3.1.15</ecNumber>
    </recommendedName>
</protein>